<reference evidence="1 2" key="1">
    <citation type="submission" date="2014-04" db="EMBL/GenBank/DDBJ databases">
        <authorList>
            <consortium name="DOE Joint Genome Institute"/>
            <person name="Kuo A."/>
            <person name="Tarkka M."/>
            <person name="Buscot F."/>
            <person name="Kohler A."/>
            <person name="Nagy L.G."/>
            <person name="Floudas D."/>
            <person name="Copeland A."/>
            <person name="Barry K.W."/>
            <person name="Cichocki N."/>
            <person name="Veneault-Fourrey C."/>
            <person name="LaButti K."/>
            <person name="Lindquist E.A."/>
            <person name="Lipzen A."/>
            <person name="Lundell T."/>
            <person name="Morin E."/>
            <person name="Murat C."/>
            <person name="Sun H."/>
            <person name="Tunlid A."/>
            <person name="Henrissat B."/>
            <person name="Grigoriev I.V."/>
            <person name="Hibbett D.S."/>
            <person name="Martin F."/>
            <person name="Nordberg H.P."/>
            <person name="Cantor M.N."/>
            <person name="Hua S.X."/>
        </authorList>
    </citation>
    <scope>NUCLEOTIDE SEQUENCE [LARGE SCALE GENOMIC DNA]</scope>
    <source>
        <strain evidence="1 2">F 1598</strain>
    </source>
</reference>
<dbReference type="AlphaFoldDB" id="A0A0C3BY82"/>
<reference evidence="2" key="2">
    <citation type="submission" date="2015-01" db="EMBL/GenBank/DDBJ databases">
        <title>Evolutionary Origins and Diversification of the Mycorrhizal Mutualists.</title>
        <authorList>
            <consortium name="DOE Joint Genome Institute"/>
            <consortium name="Mycorrhizal Genomics Consortium"/>
            <person name="Kohler A."/>
            <person name="Kuo A."/>
            <person name="Nagy L.G."/>
            <person name="Floudas D."/>
            <person name="Copeland A."/>
            <person name="Barry K.W."/>
            <person name="Cichocki N."/>
            <person name="Veneault-Fourrey C."/>
            <person name="LaButti K."/>
            <person name="Lindquist E.A."/>
            <person name="Lipzen A."/>
            <person name="Lundell T."/>
            <person name="Morin E."/>
            <person name="Murat C."/>
            <person name="Riley R."/>
            <person name="Ohm R."/>
            <person name="Sun H."/>
            <person name="Tunlid A."/>
            <person name="Henrissat B."/>
            <person name="Grigoriev I.V."/>
            <person name="Hibbett D.S."/>
            <person name="Martin F."/>
        </authorList>
    </citation>
    <scope>NUCLEOTIDE SEQUENCE [LARGE SCALE GENOMIC DNA]</scope>
    <source>
        <strain evidence="2">F 1598</strain>
    </source>
</reference>
<sequence length="85" mass="9395">MDPISGNSNATEQTISLTEALHKRFHSLVTLIQLVSAVNESGYPTLRAFSRKNNPGGPLDDSRFQVPVLLWCKVGMRTPWVSQAL</sequence>
<dbReference type="HOGENOM" id="CLU_2513426_0_0_1"/>
<evidence type="ECO:0000313" key="2">
    <source>
        <dbReference type="Proteomes" id="UP000054166"/>
    </source>
</evidence>
<dbReference type="Proteomes" id="UP000054166">
    <property type="component" value="Unassembled WGS sequence"/>
</dbReference>
<keyword evidence="2" id="KW-1185">Reference proteome</keyword>
<organism evidence="1 2">
    <name type="scientific">Piloderma croceum (strain F 1598)</name>
    <dbReference type="NCBI Taxonomy" id="765440"/>
    <lineage>
        <taxon>Eukaryota</taxon>
        <taxon>Fungi</taxon>
        <taxon>Dikarya</taxon>
        <taxon>Basidiomycota</taxon>
        <taxon>Agaricomycotina</taxon>
        <taxon>Agaricomycetes</taxon>
        <taxon>Agaricomycetidae</taxon>
        <taxon>Atheliales</taxon>
        <taxon>Atheliaceae</taxon>
        <taxon>Piloderma</taxon>
    </lineage>
</organism>
<dbReference type="EMBL" id="KN832971">
    <property type="protein sequence ID" value="KIM91508.1"/>
    <property type="molecule type" value="Genomic_DNA"/>
</dbReference>
<gene>
    <name evidence="1" type="ORF">PILCRDRAFT_810795</name>
</gene>
<protein>
    <submittedName>
        <fullName evidence="1">Uncharacterized protein</fullName>
    </submittedName>
</protein>
<accession>A0A0C3BY82</accession>
<dbReference type="InParanoid" id="A0A0C3BY82"/>
<evidence type="ECO:0000313" key="1">
    <source>
        <dbReference type="EMBL" id="KIM91508.1"/>
    </source>
</evidence>
<name>A0A0C3BY82_PILCF</name>
<proteinExistence type="predicted"/>